<accession>A0A0F7SNW5</accession>
<feature type="compositionally biased region" description="Polar residues" evidence="1">
    <location>
        <begin position="65"/>
        <end position="78"/>
    </location>
</feature>
<name>A0A0F7SNW5_PHARH</name>
<feature type="compositionally biased region" description="Polar residues" evidence="1">
    <location>
        <begin position="1693"/>
        <end position="1706"/>
    </location>
</feature>
<feature type="compositionally biased region" description="Low complexity" evidence="1">
    <location>
        <begin position="1780"/>
        <end position="1792"/>
    </location>
</feature>
<feature type="compositionally biased region" description="Basic and acidic residues" evidence="1">
    <location>
        <begin position="1888"/>
        <end position="1897"/>
    </location>
</feature>
<feature type="region of interest" description="Disordered" evidence="1">
    <location>
        <begin position="294"/>
        <end position="326"/>
    </location>
</feature>
<protein>
    <submittedName>
        <fullName evidence="2">Armadillo-type fold</fullName>
    </submittedName>
</protein>
<feature type="compositionally biased region" description="Low complexity" evidence="1">
    <location>
        <begin position="1"/>
        <end position="16"/>
    </location>
</feature>
<feature type="compositionally biased region" description="Polar residues" evidence="1">
    <location>
        <begin position="1591"/>
        <end position="1625"/>
    </location>
</feature>
<evidence type="ECO:0000256" key="1">
    <source>
        <dbReference type="SAM" id="MobiDB-lite"/>
    </source>
</evidence>
<feature type="region of interest" description="Disordered" evidence="1">
    <location>
        <begin position="116"/>
        <end position="141"/>
    </location>
</feature>
<dbReference type="Gene3D" id="1.25.10.10">
    <property type="entry name" value="Leucine-rich Repeat Variant"/>
    <property type="match status" value="1"/>
</dbReference>
<dbReference type="InterPro" id="IPR016024">
    <property type="entry name" value="ARM-type_fold"/>
</dbReference>
<feature type="region of interest" description="Disordered" evidence="1">
    <location>
        <begin position="65"/>
        <end position="94"/>
    </location>
</feature>
<dbReference type="InterPro" id="IPR011989">
    <property type="entry name" value="ARM-like"/>
</dbReference>
<feature type="compositionally biased region" description="Low complexity" evidence="1">
    <location>
        <begin position="1707"/>
        <end position="1725"/>
    </location>
</feature>
<feature type="compositionally biased region" description="Polar residues" evidence="1">
    <location>
        <begin position="1859"/>
        <end position="1883"/>
    </location>
</feature>
<dbReference type="SUPFAM" id="SSF48371">
    <property type="entry name" value="ARM repeat"/>
    <property type="match status" value="1"/>
</dbReference>
<feature type="compositionally biased region" description="Polar residues" evidence="1">
    <location>
        <begin position="1944"/>
        <end position="1953"/>
    </location>
</feature>
<proteinExistence type="predicted"/>
<feature type="region of interest" description="Disordered" evidence="1">
    <location>
        <begin position="1"/>
        <end position="25"/>
    </location>
</feature>
<sequence>MATPDSSTTTSVISSTQDMTNEMPAFKLKSRRSVIFSSVNQNHPYKEPSPRRPAVSAQFRALDSASMNSVNRPTNSPNMKAGDPGSSGILTPSRGILKRTGSEEIRLAKDVKEGTRINGRLKDPSRSDSESSAMVEETSEDDTEIIPISFSSHVGTPRKDNTMVSSFSAQSPAAANLSSHSIQTHINTLLSPRTNTTPSIHQDPQDHQHQFLVSLQDLAEAYTSLTAQFRGLPITPPIDNIASKSPRKRKNLAKKSSIDVFLRPLIKNAPALISAFTRDLSRLFTHHSPAPQPVRITSLARGDDSSPGSSSAVGSSERDDEDDDEAFAFGNRRMRRGFSEHEITRRREEVSVGHAVLKWLALLFHSEVVWSCFSDADILSLLRLLLQIPLHKPISTTDSISAPLPPLFSPTTASKRTYSLSIYALTHLRLPSRILQYVVDDILEAVKRACSPAPPKKSAMVSTTSASVAGSSLPSVTPAIEGQVNQKAKTEALGATFNLLSRNPTLLLPLHREWIPLLLRSLLDSSSSIRVRATAALAAVLEGGHTWLKELEIAVREASVGSQDQETREEKEAELNAARKVVEEEVALTVVKVLGKKNPVQPTTTVGQLLQAGKSEGKMITALMGLLKSTVDKEPHWAITTWSVLVSLLGRNVHTNTHELLDFLNVAKSKAIPAVSLLCRLAWDHVIHSIISQSSRRITSSFITSSTSEHSSSPLPDRISALDDLIIYDLSWCLADKRTALFSGFLVAVFNRHQPPSIIESKSEDGSINRKRWKERDGANGHGGVLAKNRLEATKIISQGIISLIYGYTGAILLTASPWNGSNPSSMKNFEAPISRSTKNLPIPKPTAPTGQIGTISEEGILVPSTIDSSFRSSFTSRSDSSIPAPSCLEVHDNLTKLMKELIGPLLTDHFLPAKALDEIKLLGWSILRSICNSSAPPLNTSVWELDRLLCWSFLNGDVSSAEIPSLIPGGISKAAAERENALWKVASRAAENVIRVDEIPAWPRSWIASRLSDFVVKLFEKALLEMRGLMDVEAVRWIKSEEGEKVIPETLFFIWKDILIALKSIGPDSGSAPSNLYNEGVIEITRCLTTVLKTDPRTYVPPSLEHTLNLAVLRLNLVNRLFTTAAETLGSSAFAESLPFEDETVLGAGSGGYPTTAGVLLTSLLGGPSPLFTSTSPARVPFIRLLESLLNVGVSGSLALNLLGDLTMNLGDLAVGVDEEPGRFELWRLFVSRWNALWPEEPIDSTLTVIQDQSINSDEDCNGAQSMTLGLLNDLLTSPFHRFPQAWSNASKEDIDIWISLLNTSTSRAIAKGMNPNIAVVEHQAAGLNDADMAKLPCVATIKCLSALISKIQYPLPSPPTHDTQLAFKRRMKNFPDSFIQLLRDCLDVAYTQISGKEHSLSHLTTLLKDTASLLKVLPLDFTGKAIELLIVVVTRWVRDTDAVLPQNLYDESAPVLYEAVLDVLSATSTTLEGERFSVIRLDNPTLQKIYPLLSVVLDAPSSKHLLVQALRSFWSKTFAEVEGLESPENLKTVLNESNMFETQPNTLQILYSPSQATKSTASPGLLSEDTSLEISEAARDQSYDGDISSLGTHQSTYQPNSPASQLPSESSISSATQNSSGITKNDEDFTSLEAPPSRKRRRGRSDRSSKRRKISPVPEDATISATPEIQSVSDLTDGGDGDVDCLIMEPSSASRPVVDSNTQPSSSASRSSTGSRSVLASVSASITRLFRGKTADDEPCPSSSPSQPEDKNDTTYYSQPTTSSDIANIKSRLRSTKESGSSSTLSTPLRKAASSATLVAREAERPQSLSAGAGTREQSPTTYEKESEDGRIMTQIESSLTTEQPSTPKSGPRSIQPPKSTSQRYRTTPLYEQSISLTQPGNGKRKQSEEAHDSLYDSSSASPHSIQFGAKVPLLDRNSPFVQPLLGHSGEQNSPRNDDLTTRSPSIATSLPSPPTSVDQKDDILASTSTQLGLLKTYLGHMTTMELLQARDLLMNSLGAIDDRFRARFEKE</sequence>
<organism evidence="2">
    <name type="scientific">Phaffia rhodozyma</name>
    <name type="common">Yeast</name>
    <name type="synonym">Xanthophyllomyces dendrorhous</name>
    <dbReference type="NCBI Taxonomy" id="264483"/>
    <lineage>
        <taxon>Eukaryota</taxon>
        <taxon>Fungi</taxon>
        <taxon>Dikarya</taxon>
        <taxon>Basidiomycota</taxon>
        <taxon>Agaricomycotina</taxon>
        <taxon>Tremellomycetes</taxon>
        <taxon>Cystofilobasidiales</taxon>
        <taxon>Mrakiaceae</taxon>
        <taxon>Phaffia</taxon>
    </lineage>
</organism>
<dbReference type="EMBL" id="LN483157">
    <property type="protein sequence ID" value="CED83792.1"/>
    <property type="molecule type" value="Genomic_DNA"/>
</dbReference>
<feature type="compositionally biased region" description="Polar residues" evidence="1">
    <location>
        <begin position="1665"/>
        <end position="1676"/>
    </location>
</feature>
<feature type="compositionally biased region" description="Polar residues" evidence="1">
    <location>
        <begin position="1756"/>
        <end position="1768"/>
    </location>
</feature>
<feature type="region of interest" description="Disordered" evidence="1">
    <location>
        <begin position="1923"/>
        <end position="1963"/>
    </location>
</feature>
<feature type="compositionally biased region" description="Basic residues" evidence="1">
    <location>
        <begin position="1639"/>
        <end position="1656"/>
    </location>
</feature>
<reference evidence="2" key="1">
    <citation type="submission" date="2014-08" db="EMBL/GenBank/DDBJ databases">
        <authorList>
            <person name="Sharma Rahul"/>
            <person name="Thines Marco"/>
        </authorList>
    </citation>
    <scope>NUCLEOTIDE SEQUENCE</scope>
</reference>
<feature type="region of interest" description="Disordered" evidence="1">
    <location>
        <begin position="1585"/>
        <end position="1905"/>
    </location>
</feature>
<evidence type="ECO:0000313" key="2">
    <source>
        <dbReference type="EMBL" id="CED83792.1"/>
    </source>
</evidence>
<feature type="compositionally biased region" description="Basic and acidic residues" evidence="1">
    <location>
        <begin position="116"/>
        <end position="129"/>
    </location>
</feature>
<feature type="compositionally biased region" description="Polar residues" evidence="1">
    <location>
        <begin position="1837"/>
        <end position="1851"/>
    </location>
</feature>
<feature type="compositionally biased region" description="Low complexity" evidence="1">
    <location>
        <begin position="305"/>
        <end position="315"/>
    </location>
</feature>